<dbReference type="AlphaFoldDB" id="A0A4V2NHX9"/>
<keyword evidence="1" id="KW-0732">Signal</keyword>
<dbReference type="EMBL" id="PSZO01000034">
    <property type="protein sequence ID" value="TCG10548.1"/>
    <property type="molecule type" value="Genomic_DNA"/>
</dbReference>
<accession>A0A4V2NHX9</accession>
<evidence type="ECO:0000313" key="4">
    <source>
        <dbReference type="Proteomes" id="UP000294192"/>
    </source>
</evidence>
<dbReference type="Gene3D" id="3.20.20.80">
    <property type="entry name" value="Glycosidases"/>
    <property type="match status" value="1"/>
</dbReference>
<protein>
    <recommendedName>
        <fullName evidence="2">Cytosolic endo-beta-N-acetylglucosaminidase TIM barrel domain-containing protein</fullName>
    </recommendedName>
</protein>
<keyword evidence="4" id="KW-1185">Reference proteome</keyword>
<gene>
    <name evidence="3" type="ORF">C4B24_04495</name>
</gene>
<dbReference type="InterPro" id="IPR005201">
    <property type="entry name" value="TIM_ENGase"/>
</dbReference>
<proteinExistence type="predicted"/>
<comment type="caution">
    <text evidence="3">The sequence shown here is derived from an EMBL/GenBank/DDBJ whole genome shotgun (WGS) entry which is preliminary data.</text>
</comment>
<dbReference type="Proteomes" id="UP000294192">
    <property type="component" value="Unassembled WGS sequence"/>
</dbReference>
<evidence type="ECO:0000256" key="1">
    <source>
        <dbReference type="SAM" id="SignalP"/>
    </source>
</evidence>
<dbReference type="GO" id="GO:0005737">
    <property type="term" value="C:cytoplasm"/>
    <property type="evidence" value="ECO:0007669"/>
    <property type="project" value="InterPro"/>
</dbReference>
<feature type="signal peptide" evidence="1">
    <location>
        <begin position="1"/>
        <end position="27"/>
    </location>
</feature>
<feature type="chain" id="PRO_5020428216" description="Cytosolic endo-beta-N-acetylglucosaminidase TIM barrel domain-containing protein" evidence="1">
    <location>
        <begin position="28"/>
        <end position="854"/>
    </location>
</feature>
<dbReference type="GO" id="GO:0033925">
    <property type="term" value="F:mannosyl-glycoprotein endo-beta-N-acetylglucosaminidase activity"/>
    <property type="evidence" value="ECO:0007669"/>
    <property type="project" value="InterPro"/>
</dbReference>
<reference evidence="3 4" key="1">
    <citation type="submission" date="2018-02" db="EMBL/GenBank/DDBJ databases">
        <title>Mycoplasma marinum and Mycoplasma todarodis sp. nov., moderately halophilic and psychrotolerant mycoplasmas isolated from cephalopods.</title>
        <authorList>
            <person name="Viver T."/>
        </authorList>
    </citation>
    <scope>NUCLEOTIDE SEQUENCE [LARGE SCALE GENOMIC DNA]</scope>
    <source>
        <strain evidence="3 4">PE</strain>
    </source>
</reference>
<evidence type="ECO:0000313" key="3">
    <source>
        <dbReference type="EMBL" id="TCG10548.1"/>
    </source>
</evidence>
<dbReference type="Gene3D" id="2.60.120.260">
    <property type="entry name" value="Galactose-binding domain-like"/>
    <property type="match status" value="1"/>
</dbReference>
<dbReference type="Pfam" id="PF03644">
    <property type="entry name" value="Glyco_hydro_85"/>
    <property type="match status" value="1"/>
</dbReference>
<name>A0A4V2NHX9_9MOLU</name>
<evidence type="ECO:0000259" key="2">
    <source>
        <dbReference type="Pfam" id="PF03644"/>
    </source>
</evidence>
<feature type="domain" description="Cytosolic endo-beta-N-acetylglucosaminidase TIM barrel" evidence="2">
    <location>
        <begin position="223"/>
        <end position="374"/>
    </location>
</feature>
<dbReference type="RefSeq" id="WP_131599569.1">
    <property type="nucleotide sequence ID" value="NZ_PSZO01000034.1"/>
</dbReference>
<dbReference type="OrthoDB" id="1089471at2"/>
<organism evidence="3 4">
    <name type="scientific">Mycoplasma marinum</name>
    <dbReference type="NCBI Taxonomy" id="1937190"/>
    <lineage>
        <taxon>Bacteria</taxon>
        <taxon>Bacillati</taxon>
        <taxon>Mycoplasmatota</taxon>
        <taxon>Mollicutes</taxon>
        <taxon>Mycoplasmataceae</taxon>
        <taxon>Mycoplasma</taxon>
    </lineage>
</organism>
<sequence>MEKKKISRTLTPAIILSLVAIPSAVLVSCGTTNQVAKDKKDSEKTINKMNGNPFIIVNKKKDDSKTQTGQTASSGDVLIGQISKDALKEIPKYWGYGRKKDINASDSFAPAEYNSRKITGAPKSPTLDIEDAWNWSPEGTANGIPKAGDLRVSKNKTGVNADIDFTWGAVDGDFNRARVREVKPRIFGAKIKPTQSTFARYSQMNWNSSKNGNNDIGILGGRNSTSDAYIQNHWQYTNDMVTWGGGKSLTLKMPTGAQIDTAHRNGVPIMGVVFMYAWGTGESSHDTDVMLNPGPKGDFPLAKGMVELADYYGFDGWMVDWESKAPSDAFLNKWREYAHASSNISNPTSIQRKFHYYHKPQSVTNYWFDNVTASKSDIFYYPQKHGGDVSASRMQNAILNKPTNKDKYFVNGACNYPEDGYEKCREITKGYIDGSIKWSNEHNNTIGRLGENRRSQWMYSYTDSDNIQTDEEFFSSTVGDPRYSGRKHNDSNYAVSDGFQERTSIIGRKNWTTTFDFGSGNHFNLFGFNDINPYMVHANENGWKDTNMQSYLPTYRWIVDEYDASGHKTSDYNRLNSKGKVDRKITPILNNQSNAAWFGGTNISYKGSLKPGESFENKLFASAIPIQDNDKFTIKIKNGGQIPELLTETKDGKINTNSVTTVDDMGEILSPQTPTTTYAADSTWNFKRTKNIISGTPKIIGNSGWTEVTYDLSKLSGKTITSFGIKATAVQGNTNFNKLKLGEMHFQAHEHIQETATISNLRTTKVWNGATIPEGKARIKWDETLSSPTAVRNYFVFYADENFNATSLAWEGANPVAYLDRLDKSKDKQNIVIMAIDNDYKVIMNQKATITLKN</sequence>
<dbReference type="PROSITE" id="PS51257">
    <property type="entry name" value="PROKAR_LIPOPROTEIN"/>
    <property type="match status" value="1"/>
</dbReference>